<feature type="chain" id="PRO_5003272900" evidence="2">
    <location>
        <begin position="22"/>
        <end position="378"/>
    </location>
</feature>
<evidence type="ECO:0000256" key="1">
    <source>
        <dbReference type="ARBA" id="ARBA00008814"/>
    </source>
</evidence>
<name>F1TCD7_9FIRM</name>
<dbReference type="InterPro" id="IPR002491">
    <property type="entry name" value="ABC_transptr_periplasmic_BD"/>
</dbReference>
<organism evidence="4 5">
    <name type="scientific">Ruminiclostridium papyrosolvens DSM 2782</name>
    <dbReference type="NCBI Taxonomy" id="588581"/>
    <lineage>
        <taxon>Bacteria</taxon>
        <taxon>Bacillati</taxon>
        <taxon>Bacillota</taxon>
        <taxon>Clostridia</taxon>
        <taxon>Eubacteriales</taxon>
        <taxon>Oscillospiraceae</taxon>
        <taxon>Ruminiclostridium</taxon>
    </lineage>
</organism>
<dbReference type="eggNOG" id="COG0614">
    <property type="taxonomic scope" value="Bacteria"/>
</dbReference>
<dbReference type="Gene3D" id="3.40.50.1980">
    <property type="entry name" value="Nitrogenase molybdenum iron protein domain"/>
    <property type="match status" value="2"/>
</dbReference>
<evidence type="ECO:0000313" key="5">
    <source>
        <dbReference type="Proteomes" id="UP000003860"/>
    </source>
</evidence>
<accession>F1TCD7</accession>
<dbReference type="OrthoDB" id="9787830at2"/>
<gene>
    <name evidence="4" type="ORF">Cpap_2739</name>
</gene>
<dbReference type="EMBL" id="ACXX02000005">
    <property type="protein sequence ID" value="EGD48052.1"/>
    <property type="molecule type" value="Genomic_DNA"/>
</dbReference>
<proteinExistence type="inferred from homology"/>
<dbReference type="PROSITE" id="PS50983">
    <property type="entry name" value="FE_B12_PBP"/>
    <property type="match status" value="1"/>
</dbReference>
<reference evidence="4" key="1">
    <citation type="submission" date="2009-07" db="EMBL/GenBank/DDBJ databases">
        <authorList>
            <consortium name="US DOE Joint Genome Institute (JGI-PGF)"/>
            <person name="Lucas S."/>
            <person name="Copeland A."/>
            <person name="Lapidus A."/>
            <person name="Glavina del Rio T."/>
            <person name="Tice H."/>
            <person name="Bruce D."/>
            <person name="Goodwin L."/>
            <person name="Pitluck S."/>
            <person name="Larimer F."/>
            <person name="Land M.L."/>
            <person name="Mouttaki H."/>
            <person name="He Z."/>
            <person name="Zhou J."/>
            <person name="Hemme C.L."/>
        </authorList>
    </citation>
    <scope>NUCLEOTIDE SEQUENCE</scope>
    <source>
        <strain evidence="4">DSM 2782</strain>
    </source>
</reference>
<dbReference type="Proteomes" id="UP000003860">
    <property type="component" value="Unassembled WGS sequence"/>
</dbReference>
<dbReference type="InterPro" id="IPR050902">
    <property type="entry name" value="ABC_Transporter_SBP"/>
</dbReference>
<dbReference type="PANTHER" id="PTHR30535:SF34">
    <property type="entry name" value="MOLYBDATE-BINDING PROTEIN MOLA"/>
    <property type="match status" value="1"/>
</dbReference>
<dbReference type="STRING" id="588581.Cpap_2739"/>
<feature type="signal peptide" evidence="2">
    <location>
        <begin position="1"/>
        <end position="21"/>
    </location>
</feature>
<dbReference type="AlphaFoldDB" id="F1TCD7"/>
<dbReference type="PROSITE" id="PS51257">
    <property type="entry name" value="PROKAR_LIPOPROTEIN"/>
    <property type="match status" value="1"/>
</dbReference>
<dbReference type="GO" id="GO:0071281">
    <property type="term" value="P:cellular response to iron ion"/>
    <property type="evidence" value="ECO:0007669"/>
    <property type="project" value="TreeGrafter"/>
</dbReference>
<dbReference type="PANTHER" id="PTHR30535">
    <property type="entry name" value="VITAMIN B12-BINDING PROTEIN"/>
    <property type="match status" value="1"/>
</dbReference>
<evidence type="ECO:0000256" key="2">
    <source>
        <dbReference type="SAM" id="SignalP"/>
    </source>
</evidence>
<protein>
    <submittedName>
        <fullName evidence="4">Periplasmic binding protein</fullName>
    </submittedName>
</protein>
<dbReference type="Gene3D" id="1.20.58.2180">
    <property type="match status" value="1"/>
</dbReference>
<comment type="caution">
    <text evidence="4">The sequence shown here is derived from an EMBL/GenBank/DDBJ whole genome shotgun (WGS) entry which is preliminary data.</text>
</comment>
<dbReference type="SUPFAM" id="SSF53807">
    <property type="entry name" value="Helical backbone' metal receptor"/>
    <property type="match status" value="1"/>
</dbReference>
<evidence type="ECO:0000313" key="4">
    <source>
        <dbReference type="EMBL" id="EGD48052.1"/>
    </source>
</evidence>
<comment type="similarity">
    <text evidence="1">Belongs to the bacterial solute-binding protein 8 family.</text>
</comment>
<evidence type="ECO:0000259" key="3">
    <source>
        <dbReference type="PROSITE" id="PS50983"/>
    </source>
</evidence>
<dbReference type="RefSeq" id="WP_004618883.1">
    <property type="nucleotide sequence ID" value="NZ_ACXX02000005.1"/>
</dbReference>
<feature type="domain" description="Fe/B12 periplasmic-binding" evidence="3">
    <location>
        <begin position="69"/>
        <end position="342"/>
    </location>
</feature>
<keyword evidence="5" id="KW-1185">Reference proteome</keyword>
<sequence length="378" mass="42425">MKNKVFLKTITFILTAAFMLAGCGGTDKNKYEQPASSAISQENEVKAEKSKEILDMAGRRVKVPSEIKKAYATSQIGIIALYTLNPDKLAGWGFALSESDKQFISEKYYELPVLGVWSGKNGTGNVEEIIKVHPDIIFSIGTIDSSQKDLSDKIQVQTGIPVVMLDAPLEKLDIMYEKLGDIMGEKDRAKELGDYCAKTIADINKFKLKIPHGKQLKVYYAEGAKGLETDPKGSFHTEVLDFAGGINVAEVPKQSGFGRSAVSLEQLLKWNPEVIVVGYDKDAKSGFFKDIYTTPEWKSIKAVKDKKVYAIPNKPFDWFDRPPSVNRILGVKWLANLLYPEYVNLNIDNEVKDFYDKFYHKKLTEQEVKNLLTEARGR</sequence>
<dbReference type="Pfam" id="PF01497">
    <property type="entry name" value="Peripla_BP_2"/>
    <property type="match status" value="1"/>
</dbReference>
<reference evidence="4" key="2">
    <citation type="submission" date="2011-01" db="EMBL/GenBank/DDBJ databases">
        <title>The Non-contiguous Finished genome of Clostridium papyrosolvens.</title>
        <authorList>
            <person name="Lucas S."/>
            <person name="Copeland A."/>
            <person name="Lapidus A."/>
            <person name="Cheng J.-F."/>
            <person name="Goodwin L."/>
            <person name="Pitluck S."/>
            <person name="Misra M."/>
            <person name="Chertkov O."/>
            <person name="Detter J.C."/>
            <person name="Han C."/>
            <person name="Tapia R."/>
            <person name="Land M."/>
            <person name="Hauser L."/>
            <person name="Kyrpides N."/>
            <person name="Ivanova N."/>
            <person name="Pagani I."/>
            <person name="Mouttaki H."/>
            <person name="He Z."/>
            <person name="Zhou J."/>
            <person name="Hemme C.L."/>
            <person name="Woyke T."/>
        </authorList>
    </citation>
    <scope>NUCLEOTIDE SEQUENCE [LARGE SCALE GENOMIC DNA]</scope>
    <source>
        <strain evidence="4">DSM 2782</strain>
    </source>
</reference>
<keyword evidence="2" id="KW-0732">Signal</keyword>